<organism evidence="1 2">
    <name type="scientific">Streptomyces thioluteus</name>
    <dbReference type="NCBI Taxonomy" id="66431"/>
    <lineage>
        <taxon>Bacteria</taxon>
        <taxon>Bacillati</taxon>
        <taxon>Actinomycetota</taxon>
        <taxon>Actinomycetes</taxon>
        <taxon>Kitasatosporales</taxon>
        <taxon>Streptomycetaceae</taxon>
        <taxon>Streptomyces</taxon>
    </lineage>
</organism>
<dbReference type="EMBL" id="BAAAXZ010000064">
    <property type="protein sequence ID" value="GAA2921434.1"/>
    <property type="molecule type" value="Genomic_DNA"/>
</dbReference>
<protein>
    <recommendedName>
        <fullName evidence="3">Secreted protein</fullName>
    </recommendedName>
</protein>
<evidence type="ECO:0008006" key="3">
    <source>
        <dbReference type="Google" id="ProtNLM"/>
    </source>
</evidence>
<accession>A0ABP6J515</accession>
<comment type="caution">
    <text evidence="1">The sequence shown here is derived from an EMBL/GenBank/DDBJ whole genome shotgun (WGS) entry which is preliminary data.</text>
</comment>
<proteinExistence type="predicted"/>
<sequence>MCGAGYNVSVYAERMPSPTQRYATLYLWTNGQETGPRYYDKPICAVLANDTGAKQSMGIRLKSNYTDDAAREDFGTFGTYAGPVYQNRGYCGTAYSYMKVGGRVVIDTVRGVGACN</sequence>
<reference evidence="2" key="1">
    <citation type="journal article" date="2019" name="Int. J. Syst. Evol. Microbiol.">
        <title>The Global Catalogue of Microorganisms (GCM) 10K type strain sequencing project: providing services to taxonomists for standard genome sequencing and annotation.</title>
        <authorList>
            <consortium name="The Broad Institute Genomics Platform"/>
            <consortium name="The Broad Institute Genome Sequencing Center for Infectious Disease"/>
            <person name="Wu L."/>
            <person name="Ma J."/>
        </authorList>
    </citation>
    <scope>NUCLEOTIDE SEQUENCE [LARGE SCALE GENOMIC DNA]</scope>
    <source>
        <strain evidence="2">JCM 4087</strain>
    </source>
</reference>
<keyword evidence="2" id="KW-1185">Reference proteome</keyword>
<evidence type="ECO:0000313" key="1">
    <source>
        <dbReference type="EMBL" id="GAA2921434.1"/>
    </source>
</evidence>
<gene>
    <name evidence="1" type="ORF">GCM10020221_17070</name>
</gene>
<evidence type="ECO:0000313" key="2">
    <source>
        <dbReference type="Proteomes" id="UP001501102"/>
    </source>
</evidence>
<dbReference type="Proteomes" id="UP001501102">
    <property type="component" value="Unassembled WGS sequence"/>
</dbReference>
<name>A0ABP6J515_STRTU</name>